<dbReference type="Proteomes" id="UP000011645">
    <property type="component" value="Unassembled WGS sequence"/>
</dbReference>
<dbReference type="HOGENOM" id="CLU_2949160_0_0_2"/>
<evidence type="ECO:0000313" key="3">
    <source>
        <dbReference type="EMBL" id="ELY34043.1"/>
    </source>
</evidence>
<evidence type="ECO:0000313" key="2">
    <source>
        <dbReference type="EMBL" id="ADJ13912.1"/>
    </source>
</evidence>
<gene>
    <name evidence="2" type="ordered locus">HacjB3_02595</name>
    <name evidence="3" type="ORF">C497_16727</name>
</gene>
<evidence type="ECO:0000313" key="5">
    <source>
        <dbReference type="Proteomes" id="UP000011645"/>
    </source>
</evidence>
<evidence type="ECO:0000313" key="4">
    <source>
        <dbReference type="Proteomes" id="UP000000390"/>
    </source>
</evidence>
<dbReference type="PATRIC" id="fig|795797.18.peg.524"/>
<evidence type="ECO:0000256" key="1">
    <source>
        <dbReference type="SAM" id="MobiDB-lite"/>
    </source>
</evidence>
<dbReference type="EMBL" id="CP002062">
    <property type="protein sequence ID" value="ADJ13912.1"/>
    <property type="molecule type" value="Genomic_DNA"/>
</dbReference>
<dbReference type="KEGG" id="hje:HacjB3_02595"/>
<dbReference type="GeneID" id="9418319"/>
<feature type="compositionally biased region" description="Basic and acidic residues" evidence="1">
    <location>
        <begin position="1"/>
        <end position="20"/>
    </location>
</feature>
<dbReference type="RefSeq" id="WP_008418279.1">
    <property type="nucleotide sequence ID" value="NC_014297.1"/>
</dbReference>
<reference evidence="3 5" key="2">
    <citation type="journal article" date="2014" name="PLoS Genet.">
        <title>Phylogenetically driven sequencing of extremely halophilic archaea reveals strategies for static and dynamic osmo-response.</title>
        <authorList>
            <person name="Becker E.A."/>
            <person name="Seitzer P.M."/>
            <person name="Tritt A."/>
            <person name="Larsen D."/>
            <person name="Krusor M."/>
            <person name="Yao A.I."/>
            <person name="Wu D."/>
            <person name="Madern D."/>
            <person name="Eisen J.A."/>
            <person name="Darling A.E."/>
            <person name="Facciotti M.T."/>
        </authorList>
    </citation>
    <scope>NUCLEOTIDE SEQUENCE [LARGE SCALE GENOMIC DNA]</scope>
    <source>
        <strain evidence="3">B3</strain>
        <strain evidence="5">DSM 18796 / CECT 7217 / JCM 14584 / KCTC 4019 / B3</strain>
    </source>
</reference>
<dbReference type="EMBL" id="AOHV01000042">
    <property type="protein sequence ID" value="ELY34043.1"/>
    <property type="molecule type" value="Genomic_DNA"/>
</dbReference>
<dbReference type="STRING" id="795797.HacjB3_02595"/>
<dbReference type="AlphaFoldDB" id="D8J6N5"/>
<protein>
    <submittedName>
        <fullName evidence="2">Uncharacterized protein</fullName>
    </submittedName>
</protein>
<feature type="region of interest" description="Disordered" evidence="1">
    <location>
        <begin position="1"/>
        <end position="36"/>
    </location>
</feature>
<dbReference type="Proteomes" id="UP000000390">
    <property type="component" value="Chromosome"/>
</dbReference>
<keyword evidence="5" id="KW-1185">Reference proteome</keyword>
<organism evidence="2 4">
    <name type="scientific">Halalkalicoccus jeotgali (strain DSM 18796 / CECT 7217 / JCM 14584 / KCTC 4019 / B3)</name>
    <dbReference type="NCBI Taxonomy" id="795797"/>
    <lineage>
        <taxon>Archaea</taxon>
        <taxon>Methanobacteriati</taxon>
        <taxon>Methanobacteriota</taxon>
        <taxon>Stenosarchaea group</taxon>
        <taxon>Halobacteria</taxon>
        <taxon>Halobacteriales</taxon>
        <taxon>Halococcaceae</taxon>
        <taxon>Halalkalicoccus</taxon>
    </lineage>
</organism>
<reference evidence="2 4" key="1">
    <citation type="journal article" date="2010" name="J. Bacteriol.">
        <title>Complete genome sequence of Halalkalicoccus jeotgali B3(T), an extremely halophilic archaeon.</title>
        <authorList>
            <person name="Roh S.W."/>
            <person name="Nam Y.D."/>
            <person name="Nam S.H."/>
            <person name="Choi S.H."/>
            <person name="Park H.S."/>
            <person name="Bae J.W."/>
        </authorList>
    </citation>
    <scope>NUCLEOTIDE SEQUENCE [LARGE SCALE GENOMIC DNA]</scope>
    <source>
        <strain evidence="2">B3</strain>
        <strain evidence="4">DSM 18796 / CECT 7217 / JCM 14584 / KCTC 4019 / B3</strain>
    </source>
</reference>
<proteinExistence type="predicted"/>
<accession>D8J6N5</accession>
<sequence>MADERFGGELDEVRSDERETSSQMNVRGCSALQTEETDRVSLDVMSEKSKSLFVAVSDR</sequence>
<name>D8J6N5_HALJB</name>